<keyword evidence="2" id="KW-1185">Reference proteome</keyword>
<reference evidence="1" key="1">
    <citation type="submission" date="2021-03" db="EMBL/GenBank/DDBJ databases">
        <authorList>
            <person name="Tagirdzhanova G."/>
        </authorList>
    </citation>
    <scope>NUCLEOTIDE SEQUENCE</scope>
</reference>
<organism evidence="1 2">
    <name type="scientific">Alectoria fallacina</name>
    <dbReference type="NCBI Taxonomy" id="1903189"/>
    <lineage>
        <taxon>Eukaryota</taxon>
        <taxon>Fungi</taxon>
        <taxon>Dikarya</taxon>
        <taxon>Ascomycota</taxon>
        <taxon>Pezizomycotina</taxon>
        <taxon>Lecanoromycetes</taxon>
        <taxon>OSLEUM clade</taxon>
        <taxon>Lecanoromycetidae</taxon>
        <taxon>Lecanorales</taxon>
        <taxon>Lecanorineae</taxon>
        <taxon>Parmeliaceae</taxon>
        <taxon>Alectoria</taxon>
    </lineage>
</organism>
<evidence type="ECO:0000313" key="1">
    <source>
        <dbReference type="EMBL" id="CAF9933993.1"/>
    </source>
</evidence>
<dbReference type="EMBL" id="CAJPDR010000367">
    <property type="protein sequence ID" value="CAF9933993.1"/>
    <property type="molecule type" value="Genomic_DNA"/>
</dbReference>
<name>A0A8H3FZR1_9LECA</name>
<dbReference type="Proteomes" id="UP000664203">
    <property type="component" value="Unassembled WGS sequence"/>
</dbReference>
<accession>A0A8H3FZR1</accession>
<comment type="caution">
    <text evidence="1">The sequence shown here is derived from an EMBL/GenBank/DDBJ whole genome shotgun (WGS) entry which is preliminary data.</text>
</comment>
<evidence type="ECO:0000313" key="2">
    <source>
        <dbReference type="Proteomes" id="UP000664203"/>
    </source>
</evidence>
<gene>
    <name evidence="1" type="ORF">ALECFALPRED_005813</name>
</gene>
<dbReference type="OrthoDB" id="10336825at2759"/>
<proteinExistence type="predicted"/>
<dbReference type="AlphaFoldDB" id="A0A8H3FZR1"/>
<sequence>MRTATLHKTALRNAIYDAYTFVSNLIDIAGDGYLPPSADPFEAESEGAYLIMTENKTGPGLKWSSVRDVLLGLREYMVVQGHSFELCFTIAQEGVGVSLGAGYVLRGKPRTQFAK</sequence>
<protein>
    <submittedName>
        <fullName evidence="1">Uncharacterized protein</fullName>
    </submittedName>
</protein>